<accession>W2GPG7</accession>
<dbReference type="VEuPathDB" id="FungiDB:PPTG_13065"/>
<protein>
    <submittedName>
        <fullName evidence="1">Uncharacterized protein</fullName>
    </submittedName>
</protein>
<organism evidence="1">
    <name type="scientific">Phytophthora nicotianae</name>
    <name type="common">Potato buckeye rot agent</name>
    <name type="synonym">Phytophthora parasitica</name>
    <dbReference type="NCBI Taxonomy" id="4792"/>
    <lineage>
        <taxon>Eukaryota</taxon>
        <taxon>Sar</taxon>
        <taxon>Stramenopiles</taxon>
        <taxon>Oomycota</taxon>
        <taxon>Peronosporomycetes</taxon>
        <taxon>Peronosporales</taxon>
        <taxon>Peronosporaceae</taxon>
        <taxon>Phytophthora</taxon>
    </lineage>
</organism>
<evidence type="ECO:0000313" key="1">
    <source>
        <dbReference type="EMBL" id="ETK84220.1"/>
    </source>
</evidence>
<dbReference type="Proteomes" id="UP000053236">
    <property type="component" value="Unassembled WGS sequence"/>
</dbReference>
<proteinExistence type="predicted"/>
<gene>
    <name evidence="1" type="ORF">L915_10783</name>
</gene>
<dbReference type="EMBL" id="KI686864">
    <property type="protein sequence ID" value="ETK84220.1"/>
    <property type="molecule type" value="Genomic_DNA"/>
</dbReference>
<sequence>MKNEGLLKSRDCKYNHESIQSTAPVGVQRLLRYPAPSFKYSPFDSLNYPSYRNLMRLSLILVVIAATLLTWSDASNLRSSNKVVEDAEEEERTNVVRSFFRNDFPEVAAEPLKVTLKDKILNVVAKLIPSTERFDGKFVYKGGAPGHEQFKFTQPLRGTKQTLD</sequence>
<reference evidence="1" key="1">
    <citation type="submission" date="2013-11" db="EMBL/GenBank/DDBJ databases">
        <title>The Genome Sequence of Phytophthora parasitica CJ02B3.</title>
        <authorList>
            <consortium name="The Broad Institute Genomics Platform"/>
            <person name="Russ C."/>
            <person name="Tyler B."/>
            <person name="Panabieres F."/>
            <person name="Shan W."/>
            <person name="Tripathy S."/>
            <person name="Grunwald N."/>
            <person name="Machado M."/>
            <person name="Johnson C.S."/>
            <person name="Arredondo F."/>
            <person name="Hong C."/>
            <person name="Coffey M."/>
            <person name="Young S.K."/>
            <person name="Zeng Q."/>
            <person name="Gargeya S."/>
            <person name="Fitzgerald M."/>
            <person name="Abouelleil A."/>
            <person name="Alvarado L."/>
            <person name="Chapman S.B."/>
            <person name="Gainer-Dewar J."/>
            <person name="Goldberg J."/>
            <person name="Griggs A."/>
            <person name="Gujja S."/>
            <person name="Hansen M."/>
            <person name="Howarth C."/>
            <person name="Imamovic A."/>
            <person name="Ireland A."/>
            <person name="Larimer J."/>
            <person name="McCowan C."/>
            <person name="Murphy C."/>
            <person name="Pearson M."/>
            <person name="Poon T.W."/>
            <person name="Priest M."/>
            <person name="Roberts A."/>
            <person name="Saif S."/>
            <person name="Shea T."/>
            <person name="Sykes S."/>
            <person name="Wortman J."/>
            <person name="Nusbaum C."/>
            <person name="Birren B."/>
        </authorList>
    </citation>
    <scope>NUCLEOTIDE SEQUENCE [LARGE SCALE GENOMIC DNA]</scope>
    <source>
        <strain evidence="1">CJ02B3</strain>
    </source>
</reference>
<dbReference type="AlphaFoldDB" id="W2GPG7"/>
<name>W2GPG7_PHYNI</name>